<sequence>MKKLTYLLIATFISMTFISCSNNGMKVVTREDGDTSLSGYNTYAWISEKQNIPNAYALLGSNEALVFNNESSQKMIKDAVELQMAARGFKKDAQNPDMLINFEVLEDDTELRKYILDNGQDYLGFGPRSESVQMIPVDEGTVLINFMDSRSGNQIWQGYASGALEEKDIKNMSAMQEKVGAIFEDFDFNQFNTSSQ</sequence>
<dbReference type="RefSeq" id="WP_184492995.1">
    <property type="nucleotide sequence ID" value="NZ_JACIJO010000001.1"/>
</dbReference>
<dbReference type="AlphaFoldDB" id="A0A841MHU9"/>
<evidence type="ECO:0000313" key="4">
    <source>
        <dbReference type="Proteomes" id="UP000588604"/>
    </source>
</evidence>
<dbReference type="InterPro" id="IPR025411">
    <property type="entry name" value="DUF4136"/>
</dbReference>
<name>A0A841MHU9_9BACT</name>
<feature type="domain" description="DUF4136" evidence="2">
    <location>
        <begin position="27"/>
        <end position="186"/>
    </location>
</feature>
<accession>A0A841MHU9</accession>
<protein>
    <recommendedName>
        <fullName evidence="2">DUF4136 domain-containing protein</fullName>
    </recommendedName>
</protein>
<gene>
    <name evidence="3" type="ORF">FHS59_000652</name>
</gene>
<dbReference type="Proteomes" id="UP000588604">
    <property type="component" value="Unassembled WGS sequence"/>
</dbReference>
<reference evidence="3 4" key="1">
    <citation type="submission" date="2020-08" db="EMBL/GenBank/DDBJ databases">
        <title>Genomic Encyclopedia of Type Strains, Phase IV (KMG-IV): sequencing the most valuable type-strain genomes for metagenomic binning, comparative biology and taxonomic classification.</title>
        <authorList>
            <person name="Goeker M."/>
        </authorList>
    </citation>
    <scope>NUCLEOTIDE SEQUENCE [LARGE SCALE GENOMIC DNA]</scope>
    <source>
        <strain evidence="3 4">DSM 102044</strain>
    </source>
</reference>
<dbReference type="PROSITE" id="PS51257">
    <property type="entry name" value="PROKAR_LIPOPROTEIN"/>
    <property type="match status" value="1"/>
</dbReference>
<proteinExistence type="predicted"/>
<dbReference type="Pfam" id="PF13590">
    <property type="entry name" value="DUF4136"/>
    <property type="match status" value="1"/>
</dbReference>
<evidence type="ECO:0000256" key="1">
    <source>
        <dbReference type="SAM" id="SignalP"/>
    </source>
</evidence>
<feature type="signal peptide" evidence="1">
    <location>
        <begin position="1"/>
        <end position="21"/>
    </location>
</feature>
<organism evidence="3 4">
    <name type="scientific">Algoriphagus iocasae</name>
    <dbReference type="NCBI Taxonomy" id="1836499"/>
    <lineage>
        <taxon>Bacteria</taxon>
        <taxon>Pseudomonadati</taxon>
        <taxon>Bacteroidota</taxon>
        <taxon>Cytophagia</taxon>
        <taxon>Cytophagales</taxon>
        <taxon>Cyclobacteriaceae</taxon>
        <taxon>Algoriphagus</taxon>
    </lineage>
</organism>
<dbReference type="EMBL" id="JACIJO010000001">
    <property type="protein sequence ID" value="MBB6325037.1"/>
    <property type="molecule type" value="Genomic_DNA"/>
</dbReference>
<evidence type="ECO:0000259" key="2">
    <source>
        <dbReference type="Pfam" id="PF13590"/>
    </source>
</evidence>
<feature type="chain" id="PRO_5032565596" description="DUF4136 domain-containing protein" evidence="1">
    <location>
        <begin position="22"/>
        <end position="196"/>
    </location>
</feature>
<comment type="caution">
    <text evidence="3">The sequence shown here is derived from an EMBL/GenBank/DDBJ whole genome shotgun (WGS) entry which is preliminary data.</text>
</comment>
<dbReference type="Gene3D" id="3.30.160.670">
    <property type="match status" value="1"/>
</dbReference>
<keyword evidence="4" id="KW-1185">Reference proteome</keyword>
<keyword evidence="1" id="KW-0732">Signal</keyword>
<evidence type="ECO:0000313" key="3">
    <source>
        <dbReference type="EMBL" id="MBB6325037.1"/>
    </source>
</evidence>